<dbReference type="Gene3D" id="3.40.50.1360">
    <property type="match status" value="1"/>
</dbReference>
<dbReference type="EMBL" id="GL883098">
    <property type="protein sequence ID" value="EGG09190.1"/>
    <property type="molecule type" value="Genomic_DNA"/>
</dbReference>
<dbReference type="NCBIfam" id="TIGR01198">
    <property type="entry name" value="pgl"/>
    <property type="match status" value="1"/>
</dbReference>
<evidence type="ECO:0000256" key="2">
    <source>
        <dbReference type="ARBA" id="ARBA00004961"/>
    </source>
</evidence>
<dbReference type="GeneID" id="18927401"/>
<dbReference type="GO" id="GO:0005975">
    <property type="term" value="P:carbohydrate metabolic process"/>
    <property type="evidence" value="ECO:0007669"/>
    <property type="project" value="UniProtKB-UniRule"/>
</dbReference>
<dbReference type="CDD" id="cd01400">
    <property type="entry name" value="6PGL"/>
    <property type="match status" value="1"/>
</dbReference>
<gene>
    <name evidence="8" type="ORF">MELLADRAFT_34627</name>
</gene>
<dbReference type="GO" id="GO:0006098">
    <property type="term" value="P:pentose-phosphate shunt"/>
    <property type="evidence" value="ECO:0007669"/>
    <property type="project" value="UniProtKB-UniPathway"/>
</dbReference>
<dbReference type="RefSeq" id="XP_007407550.1">
    <property type="nucleotide sequence ID" value="XM_007407488.1"/>
</dbReference>
<dbReference type="GO" id="GO:0017057">
    <property type="term" value="F:6-phosphogluconolactonase activity"/>
    <property type="evidence" value="ECO:0007669"/>
    <property type="project" value="UniProtKB-UniRule"/>
</dbReference>
<evidence type="ECO:0000256" key="6">
    <source>
        <dbReference type="RuleBase" id="RU365095"/>
    </source>
</evidence>
<dbReference type="Pfam" id="PF01182">
    <property type="entry name" value="Glucosamine_iso"/>
    <property type="match status" value="1"/>
</dbReference>
<dbReference type="UniPathway" id="UPA00115">
    <property type="reaction ID" value="UER00409"/>
</dbReference>
<evidence type="ECO:0000256" key="4">
    <source>
        <dbReference type="ARBA" id="ARBA00013198"/>
    </source>
</evidence>
<dbReference type="EC" id="3.1.1.31" evidence="4 6"/>
<dbReference type="OrthoDB" id="2499649at2759"/>
<dbReference type="PANTHER" id="PTHR11054">
    <property type="entry name" value="6-PHOSPHOGLUCONOLACTONASE"/>
    <property type="match status" value="1"/>
</dbReference>
<comment type="function">
    <text evidence="6">Hydrolysis of 6-phosphogluconolactone to 6-phosphogluconate.</text>
</comment>
<comment type="pathway">
    <text evidence="2 6">Carbohydrate degradation; pentose phosphate pathway; D-ribulose 5-phosphate from D-glucose 6-phosphate (oxidative stage): step 2/3.</text>
</comment>
<proteinExistence type="inferred from homology"/>
<dbReference type="Proteomes" id="UP000001072">
    <property type="component" value="Unassembled WGS sequence"/>
</dbReference>
<dbReference type="VEuPathDB" id="FungiDB:MELLADRAFT_34627"/>
<accession>F4REY9</accession>
<comment type="catalytic activity">
    <reaction evidence="1 6">
        <text>6-phospho-D-glucono-1,5-lactone + H2O = 6-phospho-D-gluconate + H(+)</text>
        <dbReference type="Rhea" id="RHEA:12556"/>
        <dbReference type="ChEBI" id="CHEBI:15377"/>
        <dbReference type="ChEBI" id="CHEBI:15378"/>
        <dbReference type="ChEBI" id="CHEBI:57955"/>
        <dbReference type="ChEBI" id="CHEBI:58759"/>
        <dbReference type="EC" id="3.1.1.31"/>
    </reaction>
</comment>
<dbReference type="InterPro" id="IPR039104">
    <property type="entry name" value="6PGL"/>
</dbReference>
<keyword evidence="5 6" id="KW-0378">Hydrolase</keyword>
<evidence type="ECO:0000256" key="3">
    <source>
        <dbReference type="ARBA" id="ARBA00010662"/>
    </source>
</evidence>
<dbReference type="FunFam" id="3.40.50.1360:FF:000005">
    <property type="entry name" value="6-phosphogluconolactonase"/>
    <property type="match status" value="1"/>
</dbReference>
<evidence type="ECO:0000313" key="9">
    <source>
        <dbReference type="Proteomes" id="UP000001072"/>
    </source>
</evidence>
<sequence>MPPPPPPILFPFADEEEISEAVAQFVFEAQEAAFQRQSRFRIALSGGSLSQIVGAGIVTDDRMQWEHWEVFFVDEALVSIHSPESTFCQFHEAILKHVPIPIEQVHTINRLSEAQIEEAIKTIDGSDRMTDELADIYEQDLLKVFPEADMEAEDESQLIKPKFDLVLLALGQDGHIGSLLPNHPLLGESNWYVAWLGDSPIQPSHRITFTLPLLNSSHQIGLIGIGEDRSIVLADALNRSIESDVPMEEDRINPAALLKTDKRPIVWFVDAAACQLSQYPQSRFWDEEEEEAEVPC</sequence>
<evidence type="ECO:0000256" key="1">
    <source>
        <dbReference type="ARBA" id="ARBA00000832"/>
    </source>
</evidence>
<comment type="similarity">
    <text evidence="3 6">Belongs to the glucosamine/galactosamine-6-phosphate isomerase family. 6-phosphogluconolactonase subfamily.</text>
</comment>
<keyword evidence="9" id="KW-1185">Reference proteome</keyword>
<dbReference type="HOGENOM" id="CLU_053947_0_2_1"/>
<dbReference type="STRING" id="747676.F4REY9"/>
<dbReference type="InterPro" id="IPR037171">
    <property type="entry name" value="NagB/RpiA_transferase-like"/>
</dbReference>
<feature type="domain" description="Glucosamine/galactosamine-6-phosphate isomerase" evidence="7">
    <location>
        <begin position="14"/>
        <end position="260"/>
    </location>
</feature>
<reference evidence="9" key="1">
    <citation type="journal article" date="2011" name="Proc. Natl. Acad. Sci. U.S.A.">
        <title>Obligate biotrophy features unraveled by the genomic analysis of rust fungi.</title>
        <authorList>
            <person name="Duplessis S."/>
            <person name="Cuomo C.A."/>
            <person name="Lin Y.-C."/>
            <person name="Aerts A."/>
            <person name="Tisserant E."/>
            <person name="Veneault-Fourrey C."/>
            <person name="Joly D.L."/>
            <person name="Hacquard S."/>
            <person name="Amselem J."/>
            <person name="Cantarel B.L."/>
            <person name="Chiu R."/>
            <person name="Coutinho P.M."/>
            <person name="Feau N."/>
            <person name="Field M."/>
            <person name="Frey P."/>
            <person name="Gelhaye E."/>
            <person name="Goldberg J."/>
            <person name="Grabherr M.G."/>
            <person name="Kodira C.D."/>
            <person name="Kohler A."/>
            <person name="Kuees U."/>
            <person name="Lindquist E.A."/>
            <person name="Lucas S.M."/>
            <person name="Mago R."/>
            <person name="Mauceli E."/>
            <person name="Morin E."/>
            <person name="Murat C."/>
            <person name="Pangilinan J.L."/>
            <person name="Park R."/>
            <person name="Pearson M."/>
            <person name="Quesneville H."/>
            <person name="Rouhier N."/>
            <person name="Sakthikumar S."/>
            <person name="Salamov A.A."/>
            <person name="Schmutz J."/>
            <person name="Selles B."/>
            <person name="Shapiro H."/>
            <person name="Tanguay P."/>
            <person name="Tuskan G.A."/>
            <person name="Henrissat B."/>
            <person name="Van de Peer Y."/>
            <person name="Rouze P."/>
            <person name="Ellis J.G."/>
            <person name="Dodds P.N."/>
            <person name="Schein J.E."/>
            <person name="Zhong S."/>
            <person name="Hamelin R.C."/>
            <person name="Grigoriev I.V."/>
            <person name="Szabo L.J."/>
            <person name="Martin F."/>
        </authorList>
    </citation>
    <scope>NUCLEOTIDE SEQUENCE [LARGE SCALE GENOMIC DNA]</scope>
    <source>
        <strain evidence="9">98AG31 / pathotype 3-4-7</strain>
    </source>
</reference>
<dbReference type="InParanoid" id="F4REY9"/>
<protein>
    <recommendedName>
        <fullName evidence="4 6">6-phosphogluconolactonase</fullName>
        <shortName evidence="6">6PGL</shortName>
        <ecNumber evidence="4 6">3.1.1.31</ecNumber>
    </recommendedName>
</protein>
<dbReference type="PANTHER" id="PTHR11054:SF0">
    <property type="entry name" value="6-PHOSPHOGLUCONOLACTONASE"/>
    <property type="match status" value="1"/>
</dbReference>
<dbReference type="eggNOG" id="KOG3147">
    <property type="taxonomic scope" value="Eukaryota"/>
</dbReference>
<name>F4REY9_MELLP</name>
<evidence type="ECO:0000256" key="5">
    <source>
        <dbReference type="ARBA" id="ARBA00022801"/>
    </source>
</evidence>
<dbReference type="InterPro" id="IPR005900">
    <property type="entry name" value="6-phosphogluconolactonase_DevB"/>
</dbReference>
<evidence type="ECO:0000259" key="7">
    <source>
        <dbReference type="Pfam" id="PF01182"/>
    </source>
</evidence>
<dbReference type="KEGG" id="mlr:MELLADRAFT_34627"/>
<evidence type="ECO:0000313" key="8">
    <source>
        <dbReference type="EMBL" id="EGG09190.1"/>
    </source>
</evidence>
<dbReference type="InterPro" id="IPR006148">
    <property type="entry name" value="Glc/Gal-6P_isomerase"/>
</dbReference>
<dbReference type="AlphaFoldDB" id="F4REY9"/>
<dbReference type="SUPFAM" id="SSF100950">
    <property type="entry name" value="NagB/RpiA/CoA transferase-like"/>
    <property type="match status" value="1"/>
</dbReference>
<organism evidence="9">
    <name type="scientific">Melampsora larici-populina (strain 98AG31 / pathotype 3-4-7)</name>
    <name type="common">Poplar leaf rust fungus</name>
    <dbReference type="NCBI Taxonomy" id="747676"/>
    <lineage>
        <taxon>Eukaryota</taxon>
        <taxon>Fungi</taxon>
        <taxon>Dikarya</taxon>
        <taxon>Basidiomycota</taxon>
        <taxon>Pucciniomycotina</taxon>
        <taxon>Pucciniomycetes</taxon>
        <taxon>Pucciniales</taxon>
        <taxon>Melampsoraceae</taxon>
        <taxon>Melampsora</taxon>
    </lineage>
</organism>